<feature type="domain" description="Nudix hydrolase" evidence="4">
    <location>
        <begin position="18"/>
        <end position="156"/>
    </location>
</feature>
<reference evidence="5 6" key="1">
    <citation type="submission" date="2018-06" db="EMBL/GenBank/DDBJ databases">
        <title>Natronomonas sp. F16-60 a new haloarchaeon isolated from a solar saltern of Isla Cristina, Huelva, Spain.</title>
        <authorList>
            <person name="Duran-Viseras A."/>
            <person name="Sanchez-Porro C."/>
            <person name="Ventosa A."/>
        </authorList>
    </citation>
    <scope>NUCLEOTIDE SEQUENCE [LARGE SCALE GENOMIC DNA]</scope>
    <source>
        <strain evidence="5 6">F16-60</strain>
    </source>
</reference>
<dbReference type="InterPro" id="IPR000086">
    <property type="entry name" value="NUDIX_hydrolase_dom"/>
</dbReference>
<dbReference type="FunCoup" id="A0A554NFR4">
    <property type="interactions" value="12"/>
</dbReference>
<evidence type="ECO:0000259" key="4">
    <source>
        <dbReference type="PROSITE" id="PS51462"/>
    </source>
</evidence>
<comment type="cofactor">
    <cofactor evidence="1">
        <name>Mg(2+)</name>
        <dbReference type="ChEBI" id="CHEBI:18420"/>
    </cofactor>
</comment>
<sequence>MEVHDERVPEGTFREFIARMPQVCAETVVERADGAVLLARRTNEPVRGAWFWPGSRLYKGEWLEDAARRVGREELGLDLTIGDRLGVYEHRWETSAPGPSRHTVNIVFRARAAVDGLSGDDVTLDDQHDAVRFVQPDDVDDEYHEYVQQYARDLQAVRSS</sequence>
<organism evidence="5 6">
    <name type="scientific">Haloglomus irregulare</name>
    <dbReference type="NCBI Taxonomy" id="2234134"/>
    <lineage>
        <taxon>Archaea</taxon>
        <taxon>Methanobacteriati</taxon>
        <taxon>Methanobacteriota</taxon>
        <taxon>Stenosarchaea group</taxon>
        <taxon>Halobacteria</taxon>
        <taxon>Halobacteriales</taxon>
        <taxon>Natronomonadaceae</taxon>
        <taxon>Haloglomus</taxon>
    </lineage>
</organism>
<evidence type="ECO:0000313" key="5">
    <source>
        <dbReference type="EMBL" id="TSD16229.1"/>
    </source>
</evidence>
<dbReference type="PANTHER" id="PTHR43046">
    <property type="entry name" value="GDP-MANNOSE MANNOSYL HYDROLASE"/>
    <property type="match status" value="1"/>
</dbReference>
<evidence type="ECO:0000313" key="6">
    <source>
        <dbReference type="Proteomes" id="UP000319894"/>
    </source>
</evidence>
<dbReference type="Proteomes" id="UP000319894">
    <property type="component" value="Unassembled WGS sequence"/>
</dbReference>
<dbReference type="AlphaFoldDB" id="A0A554NFR4"/>
<dbReference type="GO" id="GO:0016787">
    <property type="term" value="F:hydrolase activity"/>
    <property type="evidence" value="ECO:0007669"/>
    <property type="project" value="UniProtKB-KW"/>
</dbReference>
<dbReference type="Pfam" id="PF00293">
    <property type="entry name" value="NUDIX"/>
    <property type="match status" value="1"/>
</dbReference>
<accession>A0A554NFR4</accession>
<dbReference type="RefSeq" id="WP_144260732.1">
    <property type="nucleotide sequence ID" value="NZ_QMDX01000001.1"/>
</dbReference>
<dbReference type="InterPro" id="IPR015797">
    <property type="entry name" value="NUDIX_hydrolase-like_dom_sf"/>
</dbReference>
<evidence type="ECO:0000256" key="2">
    <source>
        <dbReference type="ARBA" id="ARBA00022801"/>
    </source>
</evidence>
<dbReference type="Gene3D" id="3.90.79.10">
    <property type="entry name" value="Nucleoside Triphosphate Pyrophosphohydrolase"/>
    <property type="match status" value="1"/>
</dbReference>
<evidence type="ECO:0000256" key="1">
    <source>
        <dbReference type="ARBA" id="ARBA00001946"/>
    </source>
</evidence>
<dbReference type="InParanoid" id="A0A554NFR4"/>
<proteinExistence type="predicted"/>
<dbReference type="EMBL" id="QMDX01000001">
    <property type="protein sequence ID" value="TSD16229.1"/>
    <property type="molecule type" value="Genomic_DNA"/>
</dbReference>
<keyword evidence="2" id="KW-0378">Hydrolase</keyword>
<comment type="caution">
    <text evidence="5">The sequence shown here is derived from an EMBL/GenBank/DDBJ whole genome shotgun (WGS) entry which is preliminary data.</text>
</comment>
<dbReference type="PANTHER" id="PTHR43046:SF12">
    <property type="entry name" value="GDP-MANNOSE MANNOSYL HYDROLASE"/>
    <property type="match status" value="1"/>
</dbReference>
<evidence type="ECO:0000256" key="3">
    <source>
        <dbReference type="ARBA" id="ARBA00022842"/>
    </source>
</evidence>
<dbReference type="OrthoDB" id="40462at2157"/>
<dbReference type="PROSITE" id="PS51462">
    <property type="entry name" value="NUDIX"/>
    <property type="match status" value="1"/>
</dbReference>
<keyword evidence="6" id="KW-1185">Reference proteome</keyword>
<keyword evidence="3" id="KW-0460">Magnesium</keyword>
<dbReference type="SUPFAM" id="SSF55811">
    <property type="entry name" value="Nudix"/>
    <property type="match status" value="1"/>
</dbReference>
<protein>
    <submittedName>
        <fullName evidence="5">ADP-ribose pyrophosphatase</fullName>
    </submittedName>
</protein>
<name>A0A554NFR4_9EURY</name>
<gene>
    <name evidence="5" type="ORF">DP107_03485</name>
</gene>